<dbReference type="Gene3D" id="2.60.120.650">
    <property type="entry name" value="Cupin"/>
    <property type="match status" value="1"/>
</dbReference>
<dbReference type="AlphaFoldDB" id="A0AAD5RHP8"/>
<gene>
    <name evidence="8" type="ORF">KIN20_037272</name>
</gene>
<dbReference type="SMART" id="SM00249">
    <property type="entry name" value="PHD"/>
    <property type="match status" value="1"/>
</dbReference>
<dbReference type="Proteomes" id="UP001196413">
    <property type="component" value="Unassembled WGS sequence"/>
</dbReference>
<feature type="compositionally biased region" description="Polar residues" evidence="6">
    <location>
        <begin position="90"/>
        <end position="115"/>
    </location>
</feature>
<proteinExistence type="predicted"/>
<evidence type="ECO:0000256" key="4">
    <source>
        <dbReference type="ARBA" id="ARBA00022833"/>
    </source>
</evidence>
<sequence>MERDREVSWHSGASRQFEFHEFVPGPSNRDPCLNLPDHVSASANYVSSSKFPSATYKTAESPTPPPHNASTKKTSPLLFYEPPPSGPLIISTSSNDNPVATIKSESPGQCSQVRRGQTETKPIGSCSTSLPSSKSPVSLSPCKSVSQNPIEVRVPTYEAADRSSSERLISIRGAENGENHLECSDVSLPTDLSSPLSVDTKVSECGVCGPEKAIWVPSISETGEPLIESTSGHGQTIKIDPVDTFWIQCDCCEKWFHGSCVGVEEYEDALIDKFHCQSCSVENGPTKMREVLLRHRFAFDDMSQAKLPPEIGTEVWIKKFVETEGRNPTSYVRFTNGPCGSDEAGETAERYEPLA</sequence>
<dbReference type="InterPro" id="IPR001965">
    <property type="entry name" value="Znf_PHD"/>
</dbReference>
<keyword evidence="4" id="KW-0862">Zinc</keyword>
<dbReference type="GO" id="GO:0008270">
    <property type="term" value="F:zinc ion binding"/>
    <property type="evidence" value="ECO:0007669"/>
    <property type="project" value="UniProtKB-KW"/>
</dbReference>
<dbReference type="PANTHER" id="PTHR46174">
    <property type="entry name" value="CXXC-TYPE ZINC FINGER PROTEIN 1"/>
    <property type="match status" value="1"/>
</dbReference>
<feature type="region of interest" description="Disordered" evidence="6">
    <location>
        <begin position="51"/>
        <end position="142"/>
    </location>
</feature>
<keyword evidence="9" id="KW-1185">Reference proteome</keyword>
<evidence type="ECO:0000256" key="5">
    <source>
        <dbReference type="ARBA" id="ARBA00023242"/>
    </source>
</evidence>
<dbReference type="GO" id="GO:0045893">
    <property type="term" value="P:positive regulation of DNA-templated transcription"/>
    <property type="evidence" value="ECO:0007669"/>
    <property type="project" value="TreeGrafter"/>
</dbReference>
<reference evidence="8" key="1">
    <citation type="submission" date="2021-06" db="EMBL/GenBank/DDBJ databases">
        <title>Parelaphostrongylus tenuis whole genome reference sequence.</title>
        <authorList>
            <person name="Garwood T.J."/>
            <person name="Larsen P.A."/>
            <person name="Fountain-Jones N.M."/>
            <person name="Garbe J.R."/>
            <person name="Macchietto M.G."/>
            <person name="Kania S.A."/>
            <person name="Gerhold R.W."/>
            <person name="Richards J.E."/>
            <person name="Wolf T.M."/>
        </authorList>
    </citation>
    <scope>NUCLEOTIDE SEQUENCE</scope>
    <source>
        <strain evidence="8">MNPRO001-30</strain>
        <tissue evidence="8">Meninges</tissue>
    </source>
</reference>
<dbReference type="InterPro" id="IPR037869">
    <property type="entry name" value="Spp1/CFP1"/>
</dbReference>
<dbReference type="PROSITE" id="PS01359">
    <property type="entry name" value="ZF_PHD_1"/>
    <property type="match status" value="1"/>
</dbReference>
<evidence type="ECO:0000256" key="2">
    <source>
        <dbReference type="ARBA" id="ARBA00022723"/>
    </source>
</evidence>
<dbReference type="Pfam" id="PF00628">
    <property type="entry name" value="PHD"/>
    <property type="match status" value="1"/>
</dbReference>
<feature type="compositionally biased region" description="Polar residues" evidence="6">
    <location>
        <begin position="51"/>
        <end position="61"/>
    </location>
</feature>
<evidence type="ECO:0000313" key="8">
    <source>
        <dbReference type="EMBL" id="KAJ1374564.1"/>
    </source>
</evidence>
<evidence type="ECO:0000259" key="7">
    <source>
        <dbReference type="SMART" id="SM00249"/>
    </source>
</evidence>
<dbReference type="SUPFAM" id="SSF57903">
    <property type="entry name" value="FYVE/PHD zinc finger"/>
    <property type="match status" value="1"/>
</dbReference>
<protein>
    <recommendedName>
        <fullName evidence="7">Zinc finger PHD-type domain-containing protein</fullName>
    </recommendedName>
</protein>
<evidence type="ECO:0000256" key="3">
    <source>
        <dbReference type="ARBA" id="ARBA00022771"/>
    </source>
</evidence>
<name>A0AAD5RHP8_PARTN</name>
<accession>A0AAD5RHP8</accession>
<dbReference type="InterPro" id="IPR011011">
    <property type="entry name" value="Znf_FYVE_PHD"/>
</dbReference>
<dbReference type="EMBL" id="JAHQIW010007468">
    <property type="protein sequence ID" value="KAJ1374564.1"/>
    <property type="molecule type" value="Genomic_DNA"/>
</dbReference>
<feature type="domain" description="Zinc finger PHD-type" evidence="7">
    <location>
        <begin position="204"/>
        <end position="280"/>
    </location>
</feature>
<evidence type="ECO:0000313" key="9">
    <source>
        <dbReference type="Proteomes" id="UP001196413"/>
    </source>
</evidence>
<dbReference type="PANTHER" id="PTHR46174:SF1">
    <property type="entry name" value="CXXC-TYPE ZINC FINGER PROTEIN 1"/>
    <property type="match status" value="1"/>
</dbReference>
<dbReference type="InterPro" id="IPR019787">
    <property type="entry name" value="Znf_PHD-finger"/>
</dbReference>
<feature type="compositionally biased region" description="Low complexity" evidence="6">
    <location>
        <begin position="125"/>
        <end position="142"/>
    </location>
</feature>
<dbReference type="GO" id="GO:0048188">
    <property type="term" value="C:Set1C/COMPASS complex"/>
    <property type="evidence" value="ECO:0007669"/>
    <property type="project" value="InterPro"/>
</dbReference>
<organism evidence="8 9">
    <name type="scientific">Parelaphostrongylus tenuis</name>
    <name type="common">Meningeal worm</name>
    <dbReference type="NCBI Taxonomy" id="148309"/>
    <lineage>
        <taxon>Eukaryota</taxon>
        <taxon>Metazoa</taxon>
        <taxon>Ecdysozoa</taxon>
        <taxon>Nematoda</taxon>
        <taxon>Chromadorea</taxon>
        <taxon>Rhabditida</taxon>
        <taxon>Rhabditina</taxon>
        <taxon>Rhabditomorpha</taxon>
        <taxon>Strongyloidea</taxon>
        <taxon>Metastrongylidae</taxon>
        <taxon>Parelaphostrongylus</taxon>
    </lineage>
</organism>
<keyword evidence="3" id="KW-0863">Zinc-finger</keyword>
<keyword evidence="5" id="KW-0539">Nucleus</keyword>
<evidence type="ECO:0000256" key="6">
    <source>
        <dbReference type="SAM" id="MobiDB-lite"/>
    </source>
</evidence>
<comment type="subcellular location">
    <subcellularLocation>
        <location evidence="1">Nucleus</location>
    </subcellularLocation>
</comment>
<dbReference type="InterPro" id="IPR019786">
    <property type="entry name" value="Zinc_finger_PHD-type_CS"/>
</dbReference>
<comment type="caution">
    <text evidence="8">The sequence shown here is derived from an EMBL/GenBank/DDBJ whole genome shotgun (WGS) entry which is preliminary data.</text>
</comment>
<evidence type="ECO:0000256" key="1">
    <source>
        <dbReference type="ARBA" id="ARBA00004123"/>
    </source>
</evidence>
<keyword evidence="2" id="KW-0479">Metal-binding</keyword>